<dbReference type="AlphaFoldDB" id="A0A0G4B2U5"/>
<evidence type="ECO:0000313" key="2">
    <source>
        <dbReference type="EMBL" id="AKM82251.1"/>
    </source>
</evidence>
<dbReference type="Pfam" id="PF01978">
    <property type="entry name" value="TrmB"/>
    <property type="match status" value="1"/>
</dbReference>
<reference evidence="2 3" key="1">
    <citation type="journal article" date="2015" name="Nature">
        <title>rRNA introns, odd ribosomes, and small enigmatic genomes across a large radiation of phyla.</title>
        <authorList>
            <person name="Brown C.T."/>
            <person name="Hug L.A."/>
            <person name="Thomas B.C."/>
            <person name="Sharon I."/>
            <person name="Castelle C.J."/>
            <person name="Singh A."/>
            <person name="Wilkins M.J."/>
            <person name="Williams K.H."/>
            <person name="Banfield J.F."/>
        </authorList>
    </citation>
    <scope>NUCLEOTIDE SEQUENCE [LARGE SCALE GENOMIC DNA]</scope>
</reference>
<accession>A0A0G4B2U5</accession>
<dbReference type="InterPro" id="IPR036388">
    <property type="entry name" value="WH-like_DNA-bd_sf"/>
</dbReference>
<sequence>MQSTKLNNLLIEAGLDDKEADVYLAALELGKTTILEIAKHSKVKRSTVYEIIPALENKGLIKRAKVGKKYFYLAESPKTVVTLIKEREKRFAEALPQLMSLFNSQEERPKVYFYQGPEEIKQMYEDTIREGKDILNYTSIINLYQYLDKEWVDDYIKRRIDAGIKTRIIALVSRESEEWHDKAKTELREIRLVPKDDYNFSADVHIYGNKVIITTYKSGLFGLLIEDVNIAQMQKMAFELMWLGAEKVL</sequence>
<proteinExistence type="predicted"/>
<organism evidence="2 3">
    <name type="scientific">Berkelbacteria bacterium GW2011_GWE1_39_12</name>
    <dbReference type="NCBI Taxonomy" id="1618337"/>
    <lineage>
        <taxon>Bacteria</taxon>
        <taxon>Candidatus Berkelbacteria</taxon>
    </lineage>
</organism>
<feature type="domain" description="Transcription regulator TrmB N-terminal" evidence="1">
    <location>
        <begin position="12"/>
        <end position="76"/>
    </location>
</feature>
<dbReference type="Gene3D" id="1.10.10.10">
    <property type="entry name" value="Winged helix-like DNA-binding domain superfamily/Winged helix DNA-binding domain"/>
    <property type="match status" value="1"/>
</dbReference>
<protein>
    <submittedName>
        <fullName evidence="2">Transcriptional regulator TrmB</fullName>
    </submittedName>
</protein>
<dbReference type="Proteomes" id="UP000035648">
    <property type="component" value="Chromosome"/>
</dbReference>
<dbReference type="InterPro" id="IPR036390">
    <property type="entry name" value="WH_DNA-bd_sf"/>
</dbReference>
<name>A0A0G4B2U5_9BACT</name>
<dbReference type="KEGG" id="bbgw:UT28_C0001G0446"/>
<dbReference type="InterPro" id="IPR051797">
    <property type="entry name" value="TrmB-like"/>
</dbReference>
<dbReference type="InterPro" id="IPR002831">
    <property type="entry name" value="Tscrpt_reg_TrmB_N"/>
</dbReference>
<evidence type="ECO:0000313" key="3">
    <source>
        <dbReference type="Proteomes" id="UP000035648"/>
    </source>
</evidence>
<dbReference type="PANTHER" id="PTHR34293">
    <property type="entry name" value="HTH-TYPE TRANSCRIPTIONAL REGULATOR TRMBL2"/>
    <property type="match status" value="1"/>
</dbReference>
<dbReference type="EMBL" id="CP011213">
    <property type="protein sequence ID" value="AKM82251.1"/>
    <property type="molecule type" value="Genomic_DNA"/>
</dbReference>
<dbReference type="SUPFAM" id="SSF46785">
    <property type="entry name" value="Winged helix' DNA-binding domain"/>
    <property type="match status" value="1"/>
</dbReference>
<dbReference type="PANTHER" id="PTHR34293:SF1">
    <property type="entry name" value="HTH-TYPE TRANSCRIPTIONAL REGULATOR TRMBL2"/>
    <property type="match status" value="1"/>
</dbReference>
<dbReference type="STRING" id="1618337.UT28_C0001G0446"/>
<dbReference type="InterPro" id="IPR011991">
    <property type="entry name" value="ArsR-like_HTH"/>
</dbReference>
<dbReference type="CDD" id="cd00090">
    <property type="entry name" value="HTH_ARSR"/>
    <property type="match status" value="1"/>
</dbReference>
<evidence type="ECO:0000259" key="1">
    <source>
        <dbReference type="Pfam" id="PF01978"/>
    </source>
</evidence>
<gene>
    <name evidence="2" type="ORF">UT28_C0001G0446</name>
</gene>